<dbReference type="eggNOG" id="KOG4639">
    <property type="taxonomic scope" value="Eukaryota"/>
</dbReference>
<sequence length="196" mass="21418">MVRVKQRYILFSILYPVPPNGSVSSPIPQSMAFHQPSPTALTRTSLATIIRHSIAHNFGDLGMGQAGGFAVKYFSQATSTGILRITRENFRILWAALTFVRELYGQPAVIKVVRVSGTIRKAEKEALKLAEDTIRRVKNEHKAMGGSKSGRGIAAIFAAGKSGGKVPQKATVEDEDEDEEMIVDIVDSENDDDDDD</sequence>
<evidence type="ECO:0000256" key="1">
    <source>
        <dbReference type="ARBA" id="ARBA00010800"/>
    </source>
</evidence>
<name>S8AGB2_DACHA</name>
<dbReference type="AlphaFoldDB" id="S8AGB2"/>
<dbReference type="InterPro" id="IPR002759">
    <property type="entry name" value="Pop5/Rpp14/Rnp2-like"/>
</dbReference>
<dbReference type="InterPro" id="IPR038085">
    <property type="entry name" value="Rnp2-like_sf"/>
</dbReference>
<dbReference type="EMBL" id="AQGS01000433">
    <property type="protein sequence ID" value="EPS40196.1"/>
    <property type="molecule type" value="Genomic_DNA"/>
</dbReference>
<feature type="compositionally biased region" description="Acidic residues" evidence="3">
    <location>
        <begin position="173"/>
        <end position="196"/>
    </location>
</feature>
<dbReference type="GO" id="GO:0033204">
    <property type="term" value="F:ribonuclease P RNA binding"/>
    <property type="evidence" value="ECO:0007669"/>
    <property type="project" value="TreeGrafter"/>
</dbReference>
<reference evidence="4 5" key="1">
    <citation type="journal article" date="2013" name="PLoS Genet.">
        <title>Genomic mechanisms accounting for the adaptation to parasitism in nematode-trapping fungi.</title>
        <authorList>
            <person name="Meerupati T."/>
            <person name="Andersson K.M."/>
            <person name="Friman E."/>
            <person name="Kumar D."/>
            <person name="Tunlid A."/>
            <person name="Ahren D."/>
        </authorList>
    </citation>
    <scope>NUCLEOTIDE SEQUENCE [LARGE SCALE GENOMIC DNA]</scope>
    <source>
        <strain evidence="4 5">CBS 200.50</strain>
    </source>
</reference>
<dbReference type="OMA" id="IVRCPRA"/>
<comment type="caution">
    <text evidence="4">The sequence shown here is derived from an EMBL/GenBank/DDBJ whole genome shotgun (WGS) entry which is preliminary data.</text>
</comment>
<dbReference type="OrthoDB" id="24745at2759"/>
<proteinExistence type="inferred from homology"/>
<organism evidence="4 5">
    <name type="scientific">Dactylellina haptotyla (strain CBS 200.50)</name>
    <name type="common">Nematode-trapping fungus</name>
    <name type="synonym">Monacrosporium haptotylum</name>
    <dbReference type="NCBI Taxonomy" id="1284197"/>
    <lineage>
        <taxon>Eukaryota</taxon>
        <taxon>Fungi</taxon>
        <taxon>Dikarya</taxon>
        <taxon>Ascomycota</taxon>
        <taxon>Pezizomycotina</taxon>
        <taxon>Orbiliomycetes</taxon>
        <taxon>Orbiliales</taxon>
        <taxon>Orbiliaceae</taxon>
        <taxon>Dactylellina</taxon>
    </lineage>
</organism>
<keyword evidence="5" id="KW-1185">Reference proteome</keyword>
<dbReference type="GO" id="GO:0000172">
    <property type="term" value="C:ribonuclease MRP complex"/>
    <property type="evidence" value="ECO:0007669"/>
    <property type="project" value="TreeGrafter"/>
</dbReference>
<reference evidence="5" key="2">
    <citation type="submission" date="2013-04" db="EMBL/GenBank/DDBJ databases">
        <title>Genomic mechanisms accounting for the adaptation to parasitism in nematode-trapping fungi.</title>
        <authorList>
            <person name="Ahren D.G."/>
        </authorList>
    </citation>
    <scope>NUCLEOTIDE SEQUENCE [LARGE SCALE GENOMIC DNA]</scope>
    <source>
        <strain evidence="5">CBS 200.50</strain>
    </source>
</reference>
<dbReference type="GO" id="GO:0005730">
    <property type="term" value="C:nucleolus"/>
    <property type="evidence" value="ECO:0007669"/>
    <property type="project" value="TreeGrafter"/>
</dbReference>
<gene>
    <name evidence="4" type="ORF">H072_6005</name>
</gene>
<dbReference type="PANTHER" id="PTHR15441:SF2">
    <property type="entry name" value="RIBONUCLEASE P_MRP PROTEIN SUBUNIT POP5"/>
    <property type="match status" value="1"/>
</dbReference>
<dbReference type="Proteomes" id="UP000015100">
    <property type="component" value="Unassembled WGS sequence"/>
</dbReference>
<evidence type="ECO:0000256" key="2">
    <source>
        <dbReference type="ARBA" id="ARBA00022694"/>
    </source>
</evidence>
<dbReference type="Pfam" id="PF01900">
    <property type="entry name" value="RNase_P_Rpp14"/>
    <property type="match status" value="1"/>
</dbReference>
<protein>
    <submittedName>
        <fullName evidence="4">Uncharacterized protein</fullName>
    </submittedName>
</protein>
<evidence type="ECO:0000313" key="4">
    <source>
        <dbReference type="EMBL" id="EPS40196.1"/>
    </source>
</evidence>
<evidence type="ECO:0000256" key="3">
    <source>
        <dbReference type="SAM" id="MobiDB-lite"/>
    </source>
</evidence>
<evidence type="ECO:0000313" key="5">
    <source>
        <dbReference type="Proteomes" id="UP000015100"/>
    </source>
</evidence>
<dbReference type="SUPFAM" id="SSF160350">
    <property type="entry name" value="Rnp2-like"/>
    <property type="match status" value="1"/>
</dbReference>
<dbReference type="Gene3D" id="3.30.70.3250">
    <property type="entry name" value="Ribonuclease P, Pop5 subunit"/>
    <property type="match status" value="1"/>
</dbReference>
<comment type="similarity">
    <text evidence="1">Belongs to the eukaryotic/archaeal RNase P protein component 2 family.</text>
</comment>
<feature type="region of interest" description="Disordered" evidence="3">
    <location>
        <begin position="163"/>
        <end position="196"/>
    </location>
</feature>
<dbReference type="GO" id="GO:0030681">
    <property type="term" value="C:multimeric ribonuclease P complex"/>
    <property type="evidence" value="ECO:0007669"/>
    <property type="project" value="TreeGrafter"/>
</dbReference>
<dbReference type="HAMAP" id="MF_00755">
    <property type="entry name" value="RNase_P_2"/>
    <property type="match status" value="1"/>
</dbReference>
<keyword evidence="2" id="KW-0819">tRNA processing</keyword>
<dbReference type="GO" id="GO:0001682">
    <property type="term" value="P:tRNA 5'-leader removal"/>
    <property type="evidence" value="ECO:0007669"/>
    <property type="project" value="InterPro"/>
</dbReference>
<dbReference type="HOGENOM" id="CLU_086710_1_1_1"/>
<dbReference type="PANTHER" id="PTHR15441">
    <property type="entry name" value="RIBONUCLEASE P PROTEIN SUBUNIT P14"/>
    <property type="match status" value="1"/>
</dbReference>
<dbReference type="STRING" id="1284197.S8AGB2"/>
<accession>S8AGB2</accession>